<dbReference type="Gene3D" id="2.60.120.10">
    <property type="entry name" value="Jelly Rolls"/>
    <property type="match status" value="2"/>
</dbReference>
<dbReference type="GO" id="GO:0046872">
    <property type="term" value="F:metal ion binding"/>
    <property type="evidence" value="ECO:0007669"/>
    <property type="project" value="UniProtKB-KW"/>
</dbReference>
<evidence type="ECO:0000313" key="7">
    <source>
        <dbReference type="EMBL" id="MTB72590.1"/>
    </source>
</evidence>
<keyword evidence="8" id="KW-1185">Reference proteome</keyword>
<feature type="compositionally biased region" description="Pro residues" evidence="4">
    <location>
        <begin position="296"/>
        <end position="305"/>
    </location>
</feature>
<sequence length="311" mass="33048">MTHALAPRLVPLGGPRTMTVRRTLPHRDRTLVGPWCFVDHYGPDDVGVTGGMLLPPHPHIGLATVSWLFDGELEHRDSLGTEVVVRPGELNLMTAGDGIAHSEVSTAATTTLRGAQLWLALPDGSRGVAPRFEHHAPAAEEDEHGTLRVAIGSIEGVTSPVRVESPTVAAELVVRPETERVVRLDPAYEHAVLVDCGAVVVDGQVVAPGSLLLLDAGRASLRARAGAHGARLLLIGGEPLDESLVMWWNFVGGSDEEVRAARADWMTAIGADDDGGRPERFGPVPGWPATSVLPAPTLPAAPMRPRPPRRS</sequence>
<dbReference type="RefSeq" id="WP_154593852.1">
    <property type="nucleotide sequence ID" value="NZ_WLVL01000039.1"/>
</dbReference>
<comment type="cofactor">
    <cofactor evidence="2">
        <name>Fe cation</name>
        <dbReference type="ChEBI" id="CHEBI:24875"/>
    </cofactor>
    <text evidence="2">Binds 1 Fe cation per subunit.</text>
</comment>
<keyword evidence="2" id="KW-0408">Iron</keyword>
<dbReference type="InterPro" id="IPR011051">
    <property type="entry name" value="RmlC_Cupin_sf"/>
</dbReference>
<protein>
    <submittedName>
        <fullName evidence="7">Pirin family protein</fullName>
    </submittedName>
</protein>
<feature type="binding site" evidence="2">
    <location>
        <position position="103"/>
    </location>
    <ligand>
        <name>Fe cation</name>
        <dbReference type="ChEBI" id="CHEBI:24875"/>
    </ligand>
</feature>
<comment type="similarity">
    <text evidence="1 3">Belongs to the pirin family.</text>
</comment>
<dbReference type="PIRSF" id="PIRSF006232">
    <property type="entry name" value="Pirin"/>
    <property type="match status" value="1"/>
</dbReference>
<dbReference type="InterPro" id="IPR003829">
    <property type="entry name" value="Pirin_N_dom"/>
</dbReference>
<feature type="domain" description="Pirin N-terminal" evidence="5">
    <location>
        <begin position="19"/>
        <end position="119"/>
    </location>
</feature>
<proteinExistence type="inferred from homology"/>
<evidence type="ECO:0000259" key="6">
    <source>
        <dbReference type="Pfam" id="PF05726"/>
    </source>
</evidence>
<accession>A0A6I3IRL6</accession>
<evidence type="ECO:0000256" key="2">
    <source>
        <dbReference type="PIRSR" id="PIRSR006232-1"/>
    </source>
</evidence>
<feature type="domain" description="Pirin C-terminal" evidence="6">
    <location>
        <begin position="175"/>
        <end position="266"/>
    </location>
</feature>
<dbReference type="CDD" id="cd02247">
    <property type="entry name" value="cupin_pirin_C"/>
    <property type="match status" value="1"/>
</dbReference>
<evidence type="ECO:0000256" key="1">
    <source>
        <dbReference type="ARBA" id="ARBA00008416"/>
    </source>
</evidence>
<evidence type="ECO:0000259" key="5">
    <source>
        <dbReference type="Pfam" id="PF02678"/>
    </source>
</evidence>
<dbReference type="Proteomes" id="UP000431092">
    <property type="component" value="Unassembled WGS sequence"/>
</dbReference>
<evidence type="ECO:0000313" key="8">
    <source>
        <dbReference type="Proteomes" id="UP000431092"/>
    </source>
</evidence>
<evidence type="ECO:0000256" key="3">
    <source>
        <dbReference type="RuleBase" id="RU003457"/>
    </source>
</evidence>
<feature type="region of interest" description="Disordered" evidence="4">
    <location>
        <begin position="271"/>
        <end position="311"/>
    </location>
</feature>
<dbReference type="Pfam" id="PF05726">
    <property type="entry name" value="Pirin_C"/>
    <property type="match status" value="1"/>
</dbReference>
<dbReference type="EMBL" id="WLVL01000039">
    <property type="protein sequence ID" value="MTB72590.1"/>
    <property type="molecule type" value="Genomic_DNA"/>
</dbReference>
<organism evidence="7 8">
    <name type="scientific">Arsenicicoccus cauae</name>
    <dbReference type="NCBI Taxonomy" id="2663847"/>
    <lineage>
        <taxon>Bacteria</taxon>
        <taxon>Bacillati</taxon>
        <taxon>Actinomycetota</taxon>
        <taxon>Actinomycetes</taxon>
        <taxon>Micrococcales</taxon>
        <taxon>Intrasporangiaceae</taxon>
        <taxon>Arsenicicoccus</taxon>
    </lineage>
</organism>
<dbReference type="Pfam" id="PF02678">
    <property type="entry name" value="Pirin"/>
    <property type="match status" value="1"/>
</dbReference>
<dbReference type="InterPro" id="IPR008778">
    <property type="entry name" value="Pirin_C_dom"/>
</dbReference>
<dbReference type="InterPro" id="IPR012093">
    <property type="entry name" value="Pirin"/>
</dbReference>
<name>A0A6I3IRL6_9MICO</name>
<reference evidence="7 8" key="1">
    <citation type="submission" date="2019-11" db="EMBL/GenBank/DDBJ databases">
        <title>Whole genome sequencing identifies a novel species of the genus Arsenicicoccus isolated from human blood.</title>
        <authorList>
            <person name="Jeong J.H."/>
            <person name="Kweon O.J."/>
            <person name="Kim H.R."/>
            <person name="Kim T.-H."/>
            <person name="Ha S.-M."/>
            <person name="Lee M.-K."/>
        </authorList>
    </citation>
    <scope>NUCLEOTIDE SEQUENCE [LARGE SCALE GENOMIC DNA]</scope>
    <source>
        <strain evidence="7 8">MKL-02</strain>
    </source>
</reference>
<dbReference type="InterPro" id="IPR014710">
    <property type="entry name" value="RmlC-like_jellyroll"/>
</dbReference>
<gene>
    <name evidence="7" type="ORF">GGG17_11540</name>
</gene>
<feature type="binding site" evidence="2">
    <location>
        <position position="59"/>
    </location>
    <ligand>
        <name>Fe cation</name>
        <dbReference type="ChEBI" id="CHEBI:24875"/>
    </ligand>
</feature>
<dbReference type="PANTHER" id="PTHR13903">
    <property type="entry name" value="PIRIN-RELATED"/>
    <property type="match status" value="1"/>
</dbReference>
<keyword evidence="2" id="KW-0479">Metal-binding</keyword>
<evidence type="ECO:0000256" key="4">
    <source>
        <dbReference type="SAM" id="MobiDB-lite"/>
    </source>
</evidence>
<feature type="binding site" evidence="2">
    <location>
        <position position="101"/>
    </location>
    <ligand>
        <name>Fe cation</name>
        <dbReference type="ChEBI" id="CHEBI:24875"/>
    </ligand>
</feature>
<feature type="binding site" evidence="2">
    <location>
        <position position="57"/>
    </location>
    <ligand>
        <name>Fe cation</name>
        <dbReference type="ChEBI" id="CHEBI:24875"/>
    </ligand>
</feature>
<dbReference type="AlphaFoldDB" id="A0A6I3IRL6"/>
<comment type="caution">
    <text evidence="7">The sequence shown here is derived from an EMBL/GenBank/DDBJ whole genome shotgun (WGS) entry which is preliminary data.</text>
</comment>
<dbReference type="SUPFAM" id="SSF51182">
    <property type="entry name" value="RmlC-like cupins"/>
    <property type="match status" value="1"/>
</dbReference>
<dbReference type="CDD" id="cd02909">
    <property type="entry name" value="cupin_pirin_N"/>
    <property type="match status" value="1"/>
</dbReference>
<dbReference type="PANTHER" id="PTHR13903:SF8">
    <property type="entry name" value="PIRIN"/>
    <property type="match status" value="1"/>
</dbReference>